<dbReference type="Pfam" id="PF02878">
    <property type="entry name" value="PGM_PMM_I"/>
    <property type="match status" value="1"/>
</dbReference>
<evidence type="ECO:0000256" key="2">
    <source>
        <dbReference type="ARBA" id="ARBA00004496"/>
    </source>
</evidence>
<feature type="domain" description="Alpha-D-phosphohexomutase alpha/beta/alpha" evidence="11">
    <location>
        <begin position="48"/>
        <end position="192"/>
    </location>
</feature>
<keyword evidence="6" id="KW-0597">Phosphoprotein</keyword>
<dbReference type="FunFam" id="3.40.120.10:FF:000035">
    <property type="entry name" value="Pgm3p"/>
    <property type="match status" value="1"/>
</dbReference>
<organism evidence="14 15">
    <name type="scientific">Hanseniaspora valbyensis NRRL Y-1626</name>
    <dbReference type="NCBI Taxonomy" id="766949"/>
    <lineage>
        <taxon>Eukaryota</taxon>
        <taxon>Fungi</taxon>
        <taxon>Dikarya</taxon>
        <taxon>Ascomycota</taxon>
        <taxon>Saccharomycotina</taxon>
        <taxon>Saccharomycetes</taxon>
        <taxon>Saccharomycodales</taxon>
        <taxon>Saccharomycodaceae</taxon>
        <taxon>Hanseniaspora</taxon>
    </lineage>
</organism>
<dbReference type="AlphaFoldDB" id="A0A1B7T914"/>
<dbReference type="InterPro" id="IPR016066">
    <property type="entry name" value="A-D-PHexomutase_CS"/>
</dbReference>
<dbReference type="Pfam" id="PF02879">
    <property type="entry name" value="PGM_PMM_II"/>
    <property type="match status" value="1"/>
</dbReference>
<dbReference type="InterPro" id="IPR005846">
    <property type="entry name" value="A-D-PHexomutase_a/b/a-III"/>
</dbReference>
<keyword evidence="7" id="KW-0479">Metal-binding</keyword>
<evidence type="ECO:0000259" key="11">
    <source>
        <dbReference type="Pfam" id="PF02878"/>
    </source>
</evidence>
<dbReference type="PANTHER" id="PTHR45745">
    <property type="entry name" value="PHOSPHOMANNOMUTASE 45A"/>
    <property type="match status" value="1"/>
</dbReference>
<evidence type="ECO:0000259" key="12">
    <source>
        <dbReference type="Pfam" id="PF02879"/>
    </source>
</evidence>
<comment type="caution">
    <text evidence="14">The sequence shown here is derived from an EMBL/GenBank/DDBJ whole genome shotgun (WGS) entry which is preliminary data.</text>
</comment>
<evidence type="ECO:0000256" key="1">
    <source>
        <dbReference type="ARBA" id="ARBA00001946"/>
    </source>
</evidence>
<dbReference type="GO" id="GO:0005634">
    <property type="term" value="C:nucleus"/>
    <property type="evidence" value="ECO:0007669"/>
    <property type="project" value="TreeGrafter"/>
</dbReference>
<evidence type="ECO:0000313" key="14">
    <source>
        <dbReference type="EMBL" id="OBA25205.1"/>
    </source>
</evidence>
<name>A0A1B7T914_9ASCO</name>
<gene>
    <name evidence="14" type="ORF">HANVADRAFT_3986</name>
</gene>
<reference evidence="15" key="1">
    <citation type="journal article" date="2016" name="Proc. Natl. Acad. Sci. U.S.A.">
        <title>Comparative genomics of biotechnologically important yeasts.</title>
        <authorList>
            <person name="Riley R."/>
            <person name="Haridas S."/>
            <person name="Wolfe K.H."/>
            <person name="Lopes M.R."/>
            <person name="Hittinger C.T."/>
            <person name="Goeker M."/>
            <person name="Salamov A.A."/>
            <person name="Wisecaver J.H."/>
            <person name="Long T.M."/>
            <person name="Calvey C.H."/>
            <person name="Aerts A.L."/>
            <person name="Barry K.W."/>
            <person name="Choi C."/>
            <person name="Clum A."/>
            <person name="Coughlan A.Y."/>
            <person name="Deshpande S."/>
            <person name="Douglass A.P."/>
            <person name="Hanson S.J."/>
            <person name="Klenk H.-P."/>
            <person name="LaButti K.M."/>
            <person name="Lapidus A."/>
            <person name="Lindquist E.A."/>
            <person name="Lipzen A.M."/>
            <person name="Meier-Kolthoff J.P."/>
            <person name="Ohm R.A."/>
            <person name="Otillar R.P."/>
            <person name="Pangilinan J.L."/>
            <person name="Peng Y."/>
            <person name="Rokas A."/>
            <person name="Rosa C.A."/>
            <person name="Scheuner C."/>
            <person name="Sibirny A.A."/>
            <person name="Slot J.C."/>
            <person name="Stielow J.B."/>
            <person name="Sun H."/>
            <person name="Kurtzman C.P."/>
            <person name="Blackwell M."/>
            <person name="Grigoriev I.V."/>
            <person name="Jeffries T.W."/>
        </authorList>
    </citation>
    <scope>NUCLEOTIDE SEQUENCE [LARGE SCALE GENOMIC DNA]</scope>
    <source>
        <strain evidence="15">NRRL Y-1626</strain>
    </source>
</reference>
<dbReference type="EMBL" id="LXPE01000193">
    <property type="protein sequence ID" value="OBA25205.1"/>
    <property type="molecule type" value="Genomic_DNA"/>
</dbReference>
<dbReference type="SUPFAM" id="SSF55957">
    <property type="entry name" value="Phosphoglucomutase, C-terminal domain"/>
    <property type="match status" value="1"/>
</dbReference>
<dbReference type="OrthoDB" id="8300170at2759"/>
<accession>A0A1B7T914</accession>
<dbReference type="Proteomes" id="UP000092321">
    <property type="component" value="Unassembled WGS sequence"/>
</dbReference>
<comment type="similarity">
    <text evidence="3">Belongs to the phosphohexose mutase family.</text>
</comment>
<comment type="subcellular location">
    <subcellularLocation>
        <location evidence="2">Cytoplasm</location>
    </subcellularLocation>
</comment>
<evidence type="ECO:0000256" key="9">
    <source>
        <dbReference type="ARBA" id="ARBA00023235"/>
    </source>
</evidence>
<keyword evidence="8" id="KW-0460">Magnesium</keyword>
<dbReference type="InterPro" id="IPR005844">
    <property type="entry name" value="A-D-PHexomutase_a/b/a-I"/>
</dbReference>
<evidence type="ECO:0000259" key="13">
    <source>
        <dbReference type="Pfam" id="PF02880"/>
    </source>
</evidence>
<dbReference type="Pfam" id="PF02880">
    <property type="entry name" value="PGM_PMM_III"/>
    <property type="match status" value="1"/>
</dbReference>
<dbReference type="PROSITE" id="PS00710">
    <property type="entry name" value="PGM_PMM"/>
    <property type="match status" value="1"/>
</dbReference>
<feature type="domain" description="Alpha-D-phosphohexomutase alpha/beta/alpha" evidence="12">
    <location>
        <begin position="230"/>
        <end position="338"/>
    </location>
</feature>
<evidence type="ECO:0000256" key="8">
    <source>
        <dbReference type="ARBA" id="ARBA00022842"/>
    </source>
</evidence>
<dbReference type="GO" id="GO:0006166">
    <property type="term" value="P:purine ribonucleoside salvage"/>
    <property type="evidence" value="ECO:0007669"/>
    <property type="project" value="TreeGrafter"/>
</dbReference>
<dbReference type="GO" id="GO:0000287">
    <property type="term" value="F:magnesium ion binding"/>
    <property type="evidence" value="ECO:0007669"/>
    <property type="project" value="InterPro"/>
</dbReference>
<dbReference type="Gene3D" id="3.40.120.10">
    <property type="entry name" value="Alpha-D-Glucose-1,6-Bisphosphate, subunit A, domain 3"/>
    <property type="match status" value="3"/>
</dbReference>
<evidence type="ECO:0000256" key="7">
    <source>
        <dbReference type="ARBA" id="ARBA00022723"/>
    </source>
</evidence>
<dbReference type="InterPro" id="IPR005845">
    <property type="entry name" value="A-D-PHexomutase_a/b/a-II"/>
</dbReference>
<evidence type="ECO:0000256" key="4">
    <source>
        <dbReference type="ARBA" id="ARBA00022490"/>
    </source>
</evidence>
<evidence type="ECO:0000256" key="3">
    <source>
        <dbReference type="ARBA" id="ARBA00010231"/>
    </source>
</evidence>
<keyword evidence="10" id="KW-0119">Carbohydrate metabolism</keyword>
<dbReference type="CDD" id="cd05799">
    <property type="entry name" value="PGM2"/>
    <property type="match status" value="1"/>
</dbReference>
<keyword evidence="5" id="KW-0313">Glucose metabolism</keyword>
<evidence type="ECO:0000256" key="5">
    <source>
        <dbReference type="ARBA" id="ARBA00022526"/>
    </source>
</evidence>
<dbReference type="GO" id="GO:0005737">
    <property type="term" value="C:cytoplasm"/>
    <property type="evidence" value="ECO:0007669"/>
    <property type="project" value="UniProtKB-SubCell"/>
</dbReference>
<sequence length="608" mass="68779">MNTIDADLASKIDLWFKYDKNPETLEQIQSLFDKKDVKKLKELLGKRIKFGTAGLRSDMQAGWSKMNSLTVLQASQGLAEYYLANPLDTKNQEQPTIVVGHDHRFHSQEFAEFTCKAFLLKGFKVYYLNYGKDVFVHTPLVPFAINYFKANTGVMVTASHNPGKDNGYKVYHSNGCQIIPPVDSGISDKILENLLPIEHIWEPLENVVKIVGEDNLVDVNKEITMEYLYQLKQKLNFNELTTKNQNETNKKPWFVYTPMHGVGKSIFTLVMADFGLFGNEDYLIPSKQALPDPSFPTVFFPNPEEKGALKLSIETAEKFGRIKLIVATDPDADRFSLAYYSDAAEKYIQLTGDEIGHLFAYYMLKKGPANGGMITSTVSSGLLKRLCSIEKRPFKEVLTGFKWIGNAAMSSKEPIVFGYEEAIGYMFPSLLYDKDGISAATVFLQLYQFFDQDLDGVLKTIYEKYGHFKQNNSYYVGNPEQQAHVFEITREWLSTSYKGPESKFGDFEMICYRDLTKNIQYDPSGKLIECDLPTGGGDMITYWFKLGDSNEIKVTTRGSGTEPKLKVYIECMSLIDGATAESVAAKMWDTLAELFIKPTTTGVYTRDL</sequence>
<dbReference type="InterPro" id="IPR036900">
    <property type="entry name" value="A-D-PHexomutase_C_sf"/>
</dbReference>
<keyword evidence="9" id="KW-0413">Isomerase</keyword>
<keyword evidence="4" id="KW-0963">Cytoplasm</keyword>
<dbReference type="SUPFAM" id="SSF53738">
    <property type="entry name" value="Phosphoglucomutase, first 3 domains"/>
    <property type="match status" value="3"/>
</dbReference>
<evidence type="ECO:0000256" key="6">
    <source>
        <dbReference type="ARBA" id="ARBA00022553"/>
    </source>
</evidence>
<dbReference type="InterPro" id="IPR016055">
    <property type="entry name" value="A-D-PHexomutase_a/b/a-I/II/III"/>
</dbReference>
<dbReference type="GO" id="GO:0006006">
    <property type="term" value="P:glucose metabolic process"/>
    <property type="evidence" value="ECO:0007669"/>
    <property type="project" value="UniProtKB-KW"/>
</dbReference>
<proteinExistence type="inferred from homology"/>
<feature type="domain" description="Alpha-D-phosphohexomutase alpha/beta/alpha" evidence="13">
    <location>
        <begin position="351"/>
        <end position="465"/>
    </location>
</feature>
<protein>
    <submittedName>
        <fullName evidence="14">Phosphoglucomutase, first 3 domain-containing protein</fullName>
    </submittedName>
</protein>
<comment type="cofactor">
    <cofactor evidence="1">
        <name>Mg(2+)</name>
        <dbReference type="ChEBI" id="CHEBI:18420"/>
    </cofactor>
</comment>
<evidence type="ECO:0000313" key="15">
    <source>
        <dbReference type="Proteomes" id="UP000092321"/>
    </source>
</evidence>
<dbReference type="PANTHER" id="PTHR45745:SF1">
    <property type="entry name" value="PHOSPHOGLUCOMUTASE 2B-RELATED"/>
    <property type="match status" value="1"/>
</dbReference>
<evidence type="ECO:0000256" key="10">
    <source>
        <dbReference type="ARBA" id="ARBA00023277"/>
    </source>
</evidence>
<dbReference type="GO" id="GO:0008973">
    <property type="term" value="F:phosphopentomutase activity"/>
    <property type="evidence" value="ECO:0007669"/>
    <property type="project" value="TreeGrafter"/>
</dbReference>
<keyword evidence="15" id="KW-1185">Reference proteome</keyword>